<comment type="domain">
    <text evidence="6">The N-terminal zinc finger binds to poly(A) RNA.</text>
</comment>
<comment type="caution">
    <text evidence="9">The sequence shown here is derived from an EMBL/GenBank/DDBJ whole genome shotgun (WGS) entry which is preliminary data.</text>
</comment>
<feature type="compositionally biased region" description="Polar residues" evidence="7">
    <location>
        <begin position="89"/>
        <end position="109"/>
    </location>
</feature>
<keyword evidence="4 6" id="KW-0067">ATP-binding</keyword>
<evidence type="ECO:0000256" key="2">
    <source>
        <dbReference type="ARBA" id="ARBA00022664"/>
    </source>
</evidence>
<evidence type="ECO:0000256" key="3">
    <source>
        <dbReference type="ARBA" id="ARBA00022741"/>
    </source>
</evidence>
<comment type="subunit">
    <text evidence="6">Homodimer. Forms a heterotrimer with a catalytic subunit PAN2 to form the poly(A)-nuclease (PAN) deadenylation complex. Interacts (via PAM-2 motif) with poly(A)-binding protein (via PABC domain), conferring substrate specificity of the enzyme complex.</text>
</comment>
<dbReference type="PROSITE" id="PS50011">
    <property type="entry name" value="PROTEIN_KINASE_DOM"/>
    <property type="match status" value="1"/>
</dbReference>
<dbReference type="Gene3D" id="1.10.510.10">
    <property type="entry name" value="Transferase(Phosphotransferase) domain 1"/>
    <property type="match status" value="1"/>
</dbReference>
<dbReference type="PANTHER" id="PTHR12272:SF11">
    <property type="entry name" value="PAN2-PAN3 DEADENYLATION COMPLEX SUBUNIT PAN3"/>
    <property type="match status" value="1"/>
</dbReference>
<evidence type="ECO:0000313" key="9">
    <source>
        <dbReference type="EMBL" id="OXA53042.1"/>
    </source>
</evidence>
<protein>
    <recommendedName>
        <fullName evidence="6">PAN2-PAN3 deadenylation complex subunit PAN3</fullName>
    </recommendedName>
    <alternativeName>
        <fullName evidence="6">PAB1P-dependent poly(A)-specific ribonuclease</fullName>
    </alternativeName>
    <alternativeName>
        <fullName evidence="6">Poly(A)-nuclease deadenylation complex subunit 3</fullName>
        <shortName evidence="6">PAN deadenylation complex subunit 3</shortName>
    </alternativeName>
</protein>
<evidence type="ECO:0000256" key="6">
    <source>
        <dbReference type="HAMAP-Rule" id="MF_03181"/>
    </source>
</evidence>
<dbReference type="EMBL" id="LNIX01000006">
    <property type="protein sequence ID" value="OXA53042.1"/>
    <property type="molecule type" value="Genomic_DNA"/>
</dbReference>
<dbReference type="STRING" id="158441.A0A226E5W2"/>
<sequence length="624" mass="69206">MDPFYNSTLSYVGQSIPQESKLASYTSVGRSPVLGVVGNHLSHNLANLNLDANTNNRGLVGGSMASSSVEPTLFQKSTYSGGRGDTISPIPSSQAGTNGTPPLSRNSTPVPPITYQNVWMEQENVGGTTYFYNPEEAAGSQEIIPGDDPGGPHVFPTYSVYAGPPSHLKDFTTRLNPLGPPPTPVVHPAPQSPSFFTPDELKAELMQRNAVMLSQPNSTVFPDLPAQVDHFTELCPVETSLQKPGSFGYPSTVYKAINSKNGFTYCLRRIHGFRLPSGKWLGMIDTWKNISHTNLVQLREIFTTKAFGDTSLIFVYDYFPSADTLMQRHFDRNHQVNGYVDPFSSDPSVPRPYSHQKNALLRHHANMLPENLLWAYIIQLSSVIRTIHSAGLSVRCLNPSKIILISRTRPAIRLSNCGIYDLVTFDPNSNPAAMVSFYQQEDLVSFGKLLLALACNSLLAVQRDNLNTSMDLISRTYSADLRNLIGYLMNPRAAGTTRSVNDIMPMIGARFYNQLDSANARAEILENALTKELENGRFNMDPAWSETGDRYLLKLFRDYVFHQVTPDGRPYLDLSHVVYCLNRLDSGSNDKVCLMSHDEQSILITTYAELKHCLEQSFLSLSNS</sequence>
<keyword evidence="1 6" id="KW-0963">Cytoplasm</keyword>
<dbReference type="InterPro" id="IPR030844">
    <property type="entry name" value="PAN3"/>
</dbReference>
<keyword evidence="2 6" id="KW-0507">mRNA processing</keyword>
<dbReference type="GO" id="GO:0010606">
    <property type="term" value="P:positive regulation of cytoplasmic mRNA processing body assembly"/>
    <property type="evidence" value="ECO:0007669"/>
    <property type="project" value="UniProtKB-UniRule"/>
</dbReference>
<comment type="function">
    <text evidence="6">Regulatory subunit of the poly(A)-nuclease (PAN) deadenylation complex, one of two cytoplasmic mRNA deadenylases involved in general and miRNA-mediated mRNA turnover. PAN specifically shortens poly(A) tails of RNA and the activity is stimulated by poly(A)-binding protein (PABP). PAN deadenylation is followed by rapid degradation of the shortened mRNA tails by the CCR4-NOT complex. Deadenylated mRNAs are then degraded by two alternative mechanisms, namely exosome-mediated 3'-5' exonucleolytic degradation, or deadenlyation-dependent mRNA decaping and subsequent 5'-3' exonucleolytic degradation by XRN1. PAN3 acts as a positive regulator for PAN activity, recruiting the catalytic subunit PAN2 to mRNA via its interaction with RNA and PABP, and to miRNA targets via its interaction with GW182 family proteins.</text>
</comment>
<organism evidence="9 10">
    <name type="scientific">Folsomia candida</name>
    <name type="common">Springtail</name>
    <dbReference type="NCBI Taxonomy" id="158441"/>
    <lineage>
        <taxon>Eukaryota</taxon>
        <taxon>Metazoa</taxon>
        <taxon>Ecdysozoa</taxon>
        <taxon>Arthropoda</taxon>
        <taxon>Hexapoda</taxon>
        <taxon>Collembola</taxon>
        <taxon>Entomobryomorpha</taxon>
        <taxon>Isotomoidea</taxon>
        <taxon>Isotomidae</taxon>
        <taxon>Proisotominae</taxon>
        <taxon>Folsomia</taxon>
    </lineage>
</organism>
<evidence type="ECO:0000259" key="8">
    <source>
        <dbReference type="PROSITE" id="PS50011"/>
    </source>
</evidence>
<dbReference type="GO" id="GO:0004672">
    <property type="term" value="F:protein kinase activity"/>
    <property type="evidence" value="ECO:0007669"/>
    <property type="project" value="InterPro"/>
</dbReference>
<comment type="caution">
    <text evidence="6">Lacks conserved residue(s) required for the propagation of feature annotation.</text>
</comment>
<feature type="region of interest" description="Disordered" evidence="7">
    <location>
        <begin position="77"/>
        <end position="109"/>
    </location>
</feature>
<evidence type="ECO:0000256" key="4">
    <source>
        <dbReference type="ARBA" id="ARBA00022840"/>
    </source>
</evidence>
<dbReference type="AlphaFoldDB" id="A0A226E5W2"/>
<evidence type="ECO:0000313" key="10">
    <source>
        <dbReference type="Proteomes" id="UP000198287"/>
    </source>
</evidence>
<dbReference type="GO" id="GO:0000932">
    <property type="term" value="C:P-body"/>
    <property type="evidence" value="ECO:0007669"/>
    <property type="project" value="UniProtKB-SubCell"/>
</dbReference>
<dbReference type="GO" id="GO:0008143">
    <property type="term" value="F:poly(A) binding"/>
    <property type="evidence" value="ECO:0007669"/>
    <property type="project" value="TreeGrafter"/>
</dbReference>
<dbReference type="PANTHER" id="PTHR12272">
    <property type="entry name" value="DEADENYLATION COMPLEX SUBUNIT PAN3"/>
    <property type="match status" value="1"/>
</dbReference>
<keyword evidence="3 6" id="KW-0547">Nucleotide-binding</keyword>
<dbReference type="SUPFAM" id="SSF56112">
    <property type="entry name" value="Protein kinase-like (PK-like)"/>
    <property type="match status" value="1"/>
</dbReference>
<feature type="binding site" evidence="6">
    <location>
        <position position="268"/>
    </location>
    <ligand>
        <name>ATP</name>
        <dbReference type="ChEBI" id="CHEBI:30616"/>
    </ligand>
</feature>
<feature type="binding site" evidence="6">
    <location>
        <begin position="317"/>
        <end position="324"/>
    </location>
    <ligand>
        <name>ATP</name>
        <dbReference type="ChEBI" id="CHEBI:30616"/>
    </ligand>
</feature>
<dbReference type="InterPro" id="IPR011009">
    <property type="entry name" value="Kinase-like_dom_sf"/>
</dbReference>
<comment type="domain">
    <text evidence="6">Contains a pseudokinase domain. The protein kinase domain is predicted to be catalytically inactive because some of the residues important for catalytic activity are substituted and it lacks the equivalent of the binding site for a peptide substrate. However, it has retained an ATP-binding site and ATP-binding is required for mRNA degradation, stimulating the activity of the PAN2 nuclease in vitro. The nucleotide-binding site is juxtaposed to the RNase active site of PAN2 in the complex and may actually bind nucleosides of a poly(A) RNA rather than ATP, feeding the poly(A)-tail to the active site of the deadenylase and thus increasing the efficiency with which this distributive enzyme degrades oligo(A) RNAs.</text>
</comment>
<feature type="domain" description="Protein kinase" evidence="8">
    <location>
        <begin position="239"/>
        <end position="579"/>
    </location>
</feature>
<dbReference type="Proteomes" id="UP000198287">
    <property type="component" value="Unassembled WGS sequence"/>
</dbReference>
<evidence type="ECO:0000256" key="1">
    <source>
        <dbReference type="ARBA" id="ARBA00022490"/>
    </source>
</evidence>
<dbReference type="Gene3D" id="1.10.287.3700">
    <property type="match status" value="1"/>
</dbReference>
<comment type="domain">
    <text evidence="6">The pseudokinase domain, the coiled-coil (CC), and C-terminal knob domain (CK) form a structural unit (PKC) that forms an extensive high-affinity interaction surface for PAN2.</text>
</comment>
<dbReference type="Gene3D" id="1.20.5.5160">
    <property type="match status" value="1"/>
</dbReference>
<dbReference type="InterPro" id="IPR041332">
    <property type="entry name" value="Pan3_CK"/>
</dbReference>
<dbReference type="OMA" id="YVFHSVD"/>
<feature type="binding site" evidence="6">
    <location>
        <begin position="400"/>
        <end position="401"/>
    </location>
    <ligand>
        <name>ATP</name>
        <dbReference type="ChEBI" id="CHEBI:30616"/>
    </ligand>
</feature>
<dbReference type="InterPro" id="IPR000719">
    <property type="entry name" value="Prot_kinase_dom"/>
</dbReference>
<reference evidence="9 10" key="1">
    <citation type="submission" date="2015-12" db="EMBL/GenBank/DDBJ databases">
        <title>The genome of Folsomia candida.</title>
        <authorList>
            <person name="Faddeeva A."/>
            <person name="Derks M.F."/>
            <person name="Anvar Y."/>
            <person name="Smit S."/>
            <person name="Van Straalen N."/>
            <person name="Roelofs D."/>
        </authorList>
    </citation>
    <scope>NUCLEOTIDE SEQUENCE [LARGE SCALE GENOMIC DNA]</scope>
    <source>
        <strain evidence="9 10">VU population</strain>
        <tissue evidence="9">Whole body</tissue>
    </source>
</reference>
<dbReference type="FunFam" id="1.10.287.3700:FF:000001">
    <property type="entry name" value="PAN2-PAN3 deadenylation complex subunit PAN3"/>
    <property type="match status" value="1"/>
</dbReference>
<evidence type="ECO:0000256" key="5">
    <source>
        <dbReference type="ARBA" id="ARBA00023054"/>
    </source>
</evidence>
<dbReference type="GO" id="GO:0006397">
    <property type="term" value="P:mRNA processing"/>
    <property type="evidence" value="ECO:0007669"/>
    <property type="project" value="UniProtKB-KW"/>
</dbReference>
<keyword evidence="10" id="KW-1185">Reference proteome</keyword>
<gene>
    <name evidence="6" type="primary">PAN3</name>
    <name evidence="9" type="ORF">Fcan01_12128</name>
</gene>
<proteinExistence type="inferred from homology"/>
<feature type="region of interest" description="Knob domain" evidence="6">
    <location>
        <begin position="539"/>
        <end position="624"/>
    </location>
</feature>
<dbReference type="OrthoDB" id="204958at2759"/>
<comment type="subcellular location">
    <subcellularLocation>
        <location evidence="6">Cytoplasm</location>
        <location evidence="6">P-body</location>
    </subcellularLocation>
</comment>
<accession>A0A226E5W2</accession>
<comment type="similarity">
    <text evidence="6">Belongs to the protein kinase superfamily. PAN3 family.</text>
</comment>
<dbReference type="GO" id="GO:0005524">
    <property type="term" value="F:ATP binding"/>
    <property type="evidence" value="ECO:0007669"/>
    <property type="project" value="UniProtKB-UniRule"/>
</dbReference>
<evidence type="ECO:0000256" key="7">
    <source>
        <dbReference type="SAM" id="MobiDB-lite"/>
    </source>
</evidence>
<dbReference type="GO" id="GO:0000289">
    <property type="term" value="P:nuclear-transcribed mRNA poly(A) tail shortening"/>
    <property type="evidence" value="ECO:0007669"/>
    <property type="project" value="UniProtKB-UniRule"/>
</dbReference>
<dbReference type="GO" id="GO:0031251">
    <property type="term" value="C:PAN complex"/>
    <property type="evidence" value="ECO:0007669"/>
    <property type="project" value="UniProtKB-UniRule"/>
</dbReference>
<keyword evidence="5 6" id="KW-0175">Coiled coil</keyword>
<name>A0A226E5W2_FOLCA</name>
<dbReference type="HAMAP" id="MF_03181">
    <property type="entry name" value="PAN3"/>
    <property type="match status" value="1"/>
</dbReference>
<dbReference type="Pfam" id="PF18101">
    <property type="entry name" value="Pan3_CK"/>
    <property type="match status" value="1"/>
</dbReference>